<evidence type="ECO:0000256" key="6">
    <source>
        <dbReference type="ARBA" id="ARBA00023136"/>
    </source>
</evidence>
<proteinExistence type="inferred from homology"/>
<evidence type="ECO:0000313" key="10">
    <source>
        <dbReference type="EMBL" id="KAG0651955.1"/>
    </source>
</evidence>
<keyword evidence="5" id="KW-0333">Golgi apparatus</keyword>
<evidence type="ECO:0000259" key="9">
    <source>
        <dbReference type="Pfam" id="PF16854"/>
    </source>
</evidence>
<feature type="domain" description="Vps53 C-terminal" evidence="9">
    <location>
        <begin position="611"/>
        <end position="697"/>
    </location>
</feature>
<comment type="subcellular location">
    <subcellularLocation>
        <location evidence="2">Endosome membrane</location>
        <topology evidence="2">Peripheral membrane protein</topology>
    </subcellularLocation>
    <subcellularLocation>
        <location evidence="1">Golgi apparatus</location>
        <location evidence="1">trans-Golgi network membrane</location>
        <topology evidence="1">Peripheral membrane protein</topology>
    </subcellularLocation>
</comment>
<gene>
    <name evidence="10" type="ORF">D0Z07_0790</name>
</gene>
<dbReference type="Gene3D" id="1.10.357.110">
    <property type="entry name" value="Vacuolar protein sorting-associated protein 53, C-terminus"/>
    <property type="match status" value="1"/>
</dbReference>
<dbReference type="InterPro" id="IPR039766">
    <property type="entry name" value="Vps53"/>
</dbReference>
<sequence length="848" mass="94142">MNGALPPRPSQPSLDAVDYDPIEHLNLIFSHPSTLGSISQTAAALESHQDDLSTSISTLVVTQAYSDDSSLQRMQSAKAELAILFRKIESVRTRAIETEQTITSMTADIKRLDGTKRNLTLSMTALKRLQMLTTAYEQLRGLAKTRQYRECASLLQAVLQLMRHFNSYRSIDQIATLSRNVSELQRELLEQVCEDFEIAFAKGEVGVKKAVLGEACLVMDALGDTARARLVTWYVNTQLREYRQVFRGNDEAGSLDNIGRRYSWFRRMLKTYEDEHAGIFPFNWRVNEVLANAFCEGTRDDFKGILERSMRRPDGGKVDVNLLLSCLQETMDFEQSLEKRFASEPRESIDTLSSAEEKPHTFHGSISEAFEPYLSLWVDLQDKQLAGMIPKYRNQPVLPPDEEFSPQAVIPSSIELFHFYKTTLAQCAKLSTGERLLDFTKILAKYLDEYAQQVLLHLLESPIGPSLHNVILVLNTADYWHTNTQQLEENIKKRIDSEFASKVDLSSQSDTFMGVASAAVLALVHRVEVDCESSWREMRNTNWSKMESVGDQSSYVAELLRHVNSQGEEILLLVSKQQYARAFCDNVVEHLANTYIANIVQCRPVSEVGAEQMLLDKYVLTKGLTSLLSHSPVASTSTSAQAGFVKRVNSSMARLDPLLKTLQVRSSPPEGLVQAYLIHIGDRSDTNFRKILDLKGVRKMDQPALVEMFDVHRDGKSNEQLVAMSPLLTPLMNATGLGSVGLGINPGSALGGASGIPMPARFDPTTFGEKLFSAARDGVERMGTGSAGVAGTGERTGSPLSEDAKAAVEGNLKSIGKFFRRDMSGFSGMNIGGRFGGKREGSIDDTVR</sequence>
<evidence type="ECO:0000256" key="5">
    <source>
        <dbReference type="ARBA" id="ARBA00023034"/>
    </source>
</evidence>
<accession>A0A9P6VQT4</accession>
<organism evidence="10 11">
    <name type="scientific">Hyphodiscus hymeniophilus</name>
    <dbReference type="NCBI Taxonomy" id="353542"/>
    <lineage>
        <taxon>Eukaryota</taxon>
        <taxon>Fungi</taxon>
        <taxon>Dikarya</taxon>
        <taxon>Ascomycota</taxon>
        <taxon>Pezizomycotina</taxon>
        <taxon>Leotiomycetes</taxon>
        <taxon>Helotiales</taxon>
        <taxon>Hyphodiscaceae</taxon>
        <taxon>Hyphodiscus</taxon>
    </lineage>
</organism>
<evidence type="ECO:0000256" key="2">
    <source>
        <dbReference type="ARBA" id="ARBA00004481"/>
    </source>
</evidence>
<keyword evidence="11" id="KW-1185">Reference proteome</keyword>
<dbReference type="InterPro" id="IPR007234">
    <property type="entry name" value="Vps53_N"/>
</dbReference>
<comment type="caution">
    <text evidence="10">The sequence shown here is derived from an EMBL/GenBank/DDBJ whole genome shotgun (WGS) entry which is preliminary data.</text>
</comment>
<evidence type="ECO:0000256" key="4">
    <source>
        <dbReference type="ARBA" id="ARBA00022753"/>
    </source>
</evidence>
<protein>
    <submittedName>
        <fullName evidence="10">Vacuolar sorting-associated</fullName>
    </submittedName>
</protein>
<evidence type="ECO:0000313" key="11">
    <source>
        <dbReference type="Proteomes" id="UP000785200"/>
    </source>
</evidence>
<dbReference type="PANTHER" id="PTHR12820:SF0">
    <property type="entry name" value="VACUOLAR PROTEIN SORTING-ASSOCIATED PROTEIN 53 HOMOLOG"/>
    <property type="match status" value="1"/>
</dbReference>
<reference evidence="10" key="1">
    <citation type="submission" date="2019-07" db="EMBL/GenBank/DDBJ databases">
        <title>Hyphodiscus hymeniophilus genome sequencing and assembly.</title>
        <authorList>
            <person name="Kramer G."/>
            <person name="Nodwell J."/>
        </authorList>
    </citation>
    <scope>NUCLEOTIDE SEQUENCE</scope>
    <source>
        <strain evidence="10">ATCC 34498</strain>
    </source>
</reference>
<dbReference type="InterPro" id="IPR038260">
    <property type="entry name" value="Vps53_C_sf"/>
</dbReference>
<dbReference type="GO" id="GO:0042147">
    <property type="term" value="P:retrograde transport, endosome to Golgi"/>
    <property type="evidence" value="ECO:0007669"/>
    <property type="project" value="InterPro"/>
</dbReference>
<keyword evidence="4" id="KW-0967">Endosome</keyword>
<feature type="region of interest" description="Disordered" evidence="7">
    <location>
        <begin position="783"/>
        <end position="802"/>
    </location>
</feature>
<dbReference type="GO" id="GO:0010008">
    <property type="term" value="C:endosome membrane"/>
    <property type="evidence" value="ECO:0007669"/>
    <property type="project" value="UniProtKB-SubCell"/>
</dbReference>
<dbReference type="GO" id="GO:0000938">
    <property type="term" value="C:GARP complex"/>
    <property type="evidence" value="ECO:0007669"/>
    <property type="project" value="InterPro"/>
</dbReference>
<dbReference type="PANTHER" id="PTHR12820">
    <property type="entry name" value="VACUOLAR SORTING PROTEIN 53"/>
    <property type="match status" value="1"/>
</dbReference>
<dbReference type="Pfam" id="PF16854">
    <property type="entry name" value="VPS53_C"/>
    <property type="match status" value="1"/>
</dbReference>
<evidence type="ECO:0000256" key="3">
    <source>
        <dbReference type="ARBA" id="ARBA00008628"/>
    </source>
</evidence>
<dbReference type="Proteomes" id="UP000785200">
    <property type="component" value="Unassembled WGS sequence"/>
</dbReference>
<comment type="similarity">
    <text evidence="3">Belongs to the VPS53 family.</text>
</comment>
<dbReference type="InterPro" id="IPR031745">
    <property type="entry name" value="Vps53_C"/>
</dbReference>
<dbReference type="EMBL" id="VNKQ01000003">
    <property type="protein sequence ID" value="KAG0651955.1"/>
    <property type="molecule type" value="Genomic_DNA"/>
</dbReference>
<name>A0A9P6VQT4_9HELO</name>
<dbReference type="Pfam" id="PF04100">
    <property type="entry name" value="Vps53_N"/>
    <property type="match status" value="1"/>
</dbReference>
<feature type="domain" description="Vps53 N-terminal" evidence="8">
    <location>
        <begin position="18"/>
        <end position="392"/>
    </location>
</feature>
<dbReference type="AlphaFoldDB" id="A0A9P6VQT4"/>
<keyword evidence="6" id="KW-0472">Membrane</keyword>
<dbReference type="GO" id="GO:0005829">
    <property type="term" value="C:cytosol"/>
    <property type="evidence" value="ECO:0007669"/>
    <property type="project" value="GOC"/>
</dbReference>
<evidence type="ECO:0000259" key="8">
    <source>
        <dbReference type="Pfam" id="PF04100"/>
    </source>
</evidence>
<dbReference type="OrthoDB" id="10261632at2759"/>
<evidence type="ECO:0000256" key="1">
    <source>
        <dbReference type="ARBA" id="ARBA00004150"/>
    </source>
</evidence>
<evidence type="ECO:0000256" key="7">
    <source>
        <dbReference type="SAM" id="MobiDB-lite"/>
    </source>
</evidence>